<evidence type="ECO:0000313" key="2">
    <source>
        <dbReference type="EMBL" id="KAK0607041.1"/>
    </source>
</evidence>
<dbReference type="GO" id="GO:0003676">
    <property type="term" value="F:nucleic acid binding"/>
    <property type="evidence" value="ECO:0007669"/>
    <property type="project" value="InterPro"/>
</dbReference>
<proteinExistence type="predicted"/>
<dbReference type="AlphaFoldDB" id="A0AA39TDW6"/>
<dbReference type="Pfam" id="PF13456">
    <property type="entry name" value="RVT_3"/>
    <property type="match status" value="1"/>
</dbReference>
<feature type="domain" description="RNase H type-1" evidence="1">
    <location>
        <begin position="6"/>
        <end position="54"/>
    </location>
</feature>
<evidence type="ECO:0000313" key="3">
    <source>
        <dbReference type="Proteomes" id="UP001168877"/>
    </source>
</evidence>
<dbReference type="GO" id="GO:0004523">
    <property type="term" value="F:RNA-DNA hybrid ribonuclease activity"/>
    <property type="evidence" value="ECO:0007669"/>
    <property type="project" value="InterPro"/>
</dbReference>
<accession>A0AA39TDW6</accession>
<dbReference type="EMBL" id="JAUESC010000001">
    <property type="protein sequence ID" value="KAK0607041.1"/>
    <property type="molecule type" value="Genomic_DNA"/>
</dbReference>
<keyword evidence="3" id="KW-1185">Reference proteome</keyword>
<dbReference type="Proteomes" id="UP001168877">
    <property type="component" value="Unassembled WGS sequence"/>
</dbReference>
<name>A0AA39TDW6_ACESA</name>
<sequence length="84" mass="9243">MWSSFAMANGQFSCRCEIDNIVSDIKNALSIAHVSSISHVPRDCIKVAHGIAKWLLSFNSSVVRTVNFPCWLCKLADADVLLCS</sequence>
<gene>
    <name evidence="2" type="ORF">LWI29_008312</name>
</gene>
<reference evidence="2" key="1">
    <citation type="journal article" date="2022" name="Plant J.">
        <title>Strategies of tolerance reflected in two North American maple genomes.</title>
        <authorList>
            <person name="McEvoy S.L."/>
            <person name="Sezen U.U."/>
            <person name="Trouern-Trend A."/>
            <person name="McMahon S.M."/>
            <person name="Schaberg P.G."/>
            <person name="Yang J."/>
            <person name="Wegrzyn J.L."/>
            <person name="Swenson N.G."/>
        </authorList>
    </citation>
    <scope>NUCLEOTIDE SEQUENCE</scope>
    <source>
        <strain evidence="2">NS2018</strain>
    </source>
</reference>
<evidence type="ECO:0000259" key="1">
    <source>
        <dbReference type="Pfam" id="PF13456"/>
    </source>
</evidence>
<reference evidence="2" key="2">
    <citation type="submission" date="2023-06" db="EMBL/GenBank/DDBJ databases">
        <authorList>
            <person name="Swenson N.G."/>
            <person name="Wegrzyn J.L."/>
            <person name="Mcevoy S.L."/>
        </authorList>
    </citation>
    <scope>NUCLEOTIDE SEQUENCE</scope>
    <source>
        <strain evidence="2">NS2018</strain>
        <tissue evidence="2">Leaf</tissue>
    </source>
</reference>
<protein>
    <recommendedName>
        <fullName evidence="1">RNase H type-1 domain-containing protein</fullName>
    </recommendedName>
</protein>
<dbReference type="InterPro" id="IPR002156">
    <property type="entry name" value="RNaseH_domain"/>
</dbReference>
<organism evidence="2 3">
    <name type="scientific">Acer saccharum</name>
    <name type="common">Sugar maple</name>
    <dbReference type="NCBI Taxonomy" id="4024"/>
    <lineage>
        <taxon>Eukaryota</taxon>
        <taxon>Viridiplantae</taxon>
        <taxon>Streptophyta</taxon>
        <taxon>Embryophyta</taxon>
        <taxon>Tracheophyta</taxon>
        <taxon>Spermatophyta</taxon>
        <taxon>Magnoliopsida</taxon>
        <taxon>eudicotyledons</taxon>
        <taxon>Gunneridae</taxon>
        <taxon>Pentapetalae</taxon>
        <taxon>rosids</taxon>
        <taxon>malvids</taxon>
        <taxon>Sapindales</taxon>
        <taxon>Sapindaceae</taxon>
        <taxon>Hippocastanoideae</taxon>
        <taxon>Acereae</taxon>
        <taxon>Acer</taxon>
    </lineage>
</organism>
<comment type="caution">
    <text evidence="2">The sequence shown here is derived from an EMBL/GenBank/DDBJ whole genome shotgun (WGS) entry which is preliminary data.</text>
</comment>